<gene>
    <name evidence="5" type="ORF">I7V36_03475</name>
</gene>
<dbReference type="PANTHER" id="PTHR43023">
    <property type="entry name" value="PROTEIN TRIGALACTOSYLDIACYLGLYCEROL 3, CHLOROPLASTIC"/>
    <property type="match status" value="1"/>
</dbReference>
<organism evidence="5 6">
    <name type="scientific">Bisbaumannia pacifica</name>
    <dbReference type="NCBI Taxonomy" id="77098"/>
    <lineage>
        <taxon>Bacteria</taxon>
        <taxon>Pseudomonadati</taxon>
        <taxon>Pseudomonadota</taxon>
        <taxon>Gammaproteobacteria</taxon>
        <taxon>Oceanospirillales</taxon>
        <taxon>Halomonadaceae</taxon>
        <taxon>Bisbaumannia</taxon>
    </lineage>
</organism>
<evidence type="ECO:0000313" key="5">
    <source>
        <dbReference type="EMBL" id="MBH8579146.1"/>
    </source>
</evidence>
<dbReference type="InterPro" id="IPR003593">
    <property type="entry name" value="AAA+_ATPase"/>
</dbReference>
<dbReference type="PROSITE" id="PS00211">
    <property type="entry name" value="ABC_TRANSPORTER_1"/>
    <property type="match status" value="1"/>
</dbReference>
<comment type="caution">
    <text evidence="5">The sequence shown here is derived from an EMBL/GenBank/DDBJ whole genome shotgun (WGS) entry which is preliminary data.</text>
</comment>
<dbReference type="SMART" id="SM00382">
    <property type="entry name" value="AAA"/>
    <property type="match status" value="1"/>
</dbReference>
<dbReference type="InterPro" id="IPR003439">
    <property type="entry name" value="ABC_transporter-like_ATP-bd"/>
</dbReference>
<dbReference type="PANTHER" id="PTHR43023:SF3">
    <property type="entry name" value="PROTEIN TRIGALACTOSYLDIACYLGLYCEROL 3, CHLOROPLASTIC"/>
    <property type="match status" value="1"/>
</dbReference>
<keyword evidence="3 5" id="KW-0067">ATP-binding</keyword>
<evidence type="ECO:0000259" key="4">
    <source>
        <dbReference type="PROSITE" id="PS50893"/>
    </source>
</evidence>
<dbReference type="Gene3D" id="3.40.50.300">
    <property type="entry name" value="P-loop containing nucleotide triphosphate hydrolases"/>
    <property type="match status" value="1"/>
</dbReference>
<dbReference type="InterPro" id="IPR027417">
    <property type="entry name" value="P-loop_NTPase"/>
</dbReference>
<protein>
    <submittedName>
        <fullName evidence="5">ATP-binding cassette domain-containing protein</fullName>
    </submittedName>
</protein>
<dbReference type="SUPFAM" id="SSF52540">
    <property type="entry name" value="P-loop containing nucleoside triphosphate hydrolases"/>
    <property type="match status" value="1"/>
</dbReference>
<keyword evidence="2" id="KW-0547">Nucleotide-binding</keyword>
<dbReference type="Pfam" id="PF00005">
    <property type="entry name" value="ABC_tran"/>
    <property type="match status" value="1"/>
</dbReference>
<keyword evidence="1" id="KW-0813">Transport</keyword>
<dbReference type="EMBL" id="JAEDAF010000002">
    <property type="protein sequence ID" value="MBH8579146.1"/>
    <property type="molecule type" value="Genomic_DNA"/>
</dbReference>
<accession>A0ABD4KXQ4</accession>
<dbReference type="InterPro" id="IPR017871">
    <property type="entry name" value="ABC_transporter-like_CS"/>
</dbReference>
<dbReference type="RefSeq" id="WP_146801971.1">
    <property type="nucleotide sequence ID" value="NZ_BJUK01000008.1"/>
</dbReference>
<reference evidence="5 6" key="1">
    <citation type="submission" date="2020-12" db="EMBL/GenBank/DDBJ databases">
        <title>Draft genome sequence of Halomonas pacifica strain CARE-V15.</title>
        <authorList>
            <person name="Vignesh N."/>
            <person name="Thabitha A."/>
            <person name="Saravanan R."/>
            <person name="Manigandan V."/>
        </authorList>
    </citation>
    <scope>NUCLEOTIDE SEQUENCE [LARGE SCALE GENOMIC DNA]</scope>
    <source>
        <strain evidence="5 6">CARE-V15</strain>
    </source>
</reference>
<evidence type="ECO:0000256" key="1">
    <source>
        <dbReference type="ARBA" id="ARBA00022448"/>
    </source>
</evidence>
<dbReference type="PROSITE" id="PS50893">
    <property type="entry name" value="ABC_TRANSPORTER_2"/>
    <property type="match status" value="1"/>
</dbReference>
<name>A0ABD4KXQ4_9GAMM</name>
<sequence>MDVPTPIRLRAIETRFGATRVHRGVDLEVRRGEALGLVGGSGSGKSVLLSVISLLKAPSAGELALFGERLDSAMDEATLIPVRRRIGVMFQQGALFSSLTVLENVMLPLSEHSDLPATLVEEFARLKIALVGLPAAAAERYPRELSGGMLKRAGVARALALDPELLLLDEPSAGLDPVSAAELDALLNTLRHALGLTLVLVTHDLDSLFTVTDRVAYLGQGRVLAVAPATELSESREPEIARYFGNARAARFRAPGGG</sequence>
<dbReference type="AlphaFoldDB" id="A0ABD4KXQ4"/>
<dbReference type="Proteomes" id="UP000651738">
    <property type="component" value="Unassembled WGS sequence"/>
</dbReference>
<proteinExistence type="predicted"/>
<feature type="domain" description="ABC transporter" evidence="4">
    <location>
        <begin position="7"/>
        <end position="245"/>
    </location>
</feature>
<evidence type="ECO:0000313" key="6">
    <source>
        <dbReference type="Proteomes" id="UP000651738"/>
    </source>
</evidence>
<evidence type="ECO:0000256" key="3">
    <source>
        <dbReference type="ARBA" id="ARBA00022840"/>
    </source>
</evidence>
<dbReference type="GO" id="GO:0005524">
    <property type="term" value="F:ATP binding"/>
    <property type="evidence" value="ECO:0007669"/>
    <property type="project" value="UniProtKB-KW"/>
</dbReference>
<evidence type="ECO:0000256" key="2">
    <source>
        <dbReference type="ARBA" id="ARBA00022741"/>
    </source>
</evidence>